<dbReference type="STRING" id="51511.ENSCSAVP00000004554"/>
<evidence type="ECO:0000256" key="7">
    <source>
        <dbReference type="ARBA" id="ARBA00023180"/>
    </source>
</evidence>
<dbReference type="SUPFAM" id="SSF57501">
    <property type="entry name" value="Cystine-knot cytokines"/>
    <property type="match status" value="1"/>
</dbReference>
<sequence length="496" mass="56039">MHVKLILVCTILVLEESFAFRDLSNVGAEVTVNPVELPGTKPSYRQHRGLNGFLGQNTGPHTDQRPHYSNIEANRRELYLKEQESEFQRLLSANQISNTEIGMLGGKDDFQPSILTAMQEQASHAGKGCRLPGQNGNVVRSLRNRGRILYQDGLTTMIELRYHFGVLPQIEKVTSAIVYAAVPGANDGRAKWWQRHNGLRYTYRVHAVAEKYWIALNAKLELSKSTKNDRFTGNVLMGEIEEFLGDEITSRTVTYDHGHSDADSTHPLDVFPVLEKWRREAFHRGDRIKGSRYVLLVTKTYVSEWSINLSDNWASCKWGGFGSGQPRLLLVSIDKSQCENVDGRSNSEENPHQVPLKSIPKIENLENADKRSNTEETIHAVALKRSIRATRSSICQRHSMWIDFEELGWSDWVIAPRSFQSYRCAGECPFPLSGKLNGTNHAMLITMMNSVDSTHTPLPCCVPTRLSSVSMLYLDKKDNVVLKLYEDMVVEACGCR</sequence>
<comment type="subcellular location">
    <subcellularLocation>
        <location evidence="1">Secreted</location>
    </subcellularLocation>
</comment>
<evidence type="ECO:0000256" key="6">
    <source>
        <dbReference type="ARBA" id="ARBA00023157"/>
    </source>
</evidence>
<dbReference type="InterPro" id="IPR001839">
    <property type="entry name" value="TGF-b_C"/>
</dbReference>
<dbReference type="OMA" id="RCAGECP"/>
<dbReference type="Pfam" id="PF00019">
    <property type="entry name" value="TGF_beta"/>
    <property type="match status" value="1"/>
</dbReference>
<reference evidence="12" key="1">
    <citation type="submission" date="2003-08" db="EMBL/GenBank/DDBJ databases">
        <authorList>
            <person name="Birren B."/>
            <person name="Nusbaum C."/>
            <person name="Abebe A."/>
            <person name="Abouelleil A."/>
            <person name="Adekoya E."/>
            <person name="Ait-zahra M."/>
            <person name="Allen N."/>
            <person name="Allen T."/>
            <person name="An P."/>
            <person name="Anderson M."/>
            <person name="Anderson S."/>
            <person name="Arachchi H."/>
            <person name="Armbruster J."/>
            <person name="Bachantsang P."/>
            <person name="Baldwin J."/>
            <person name="Barry A."/>
            <person name="Bayul T."/>
            <person name="Blitshsteyn B."/>
            <person name="Bloom T."/>
            <person name="Blye J."/>
            <person name="Boguslavskiy L."/>
            <person name="Borowsky M."/>
            <person name="Boukhgalter B."/>
            <person name="Brunache A."/>
            <person name="Butler J."/>
            <person name="Calixte N."/>
            <person name="Calvo S."/>
            <person name="Camarata J."/>
            <person name="Campo K."/>
            <person name="Chang J."/>
            <person name="Cheshatsang Y."/>
            <person name="Citroen M."/>
            <person name="Collymore A."/>
            <person name="Considine T."/>
            <person name="Cook A."/>
            <person name="Cooke P."/>
            <person name="Corum B."/>
            <person name="Cuomo C."/>
            <person name="David R."/>
            <person name="Dawoe T."/>
            <person name="Degray S."/>
            <person name="Dodge S."/>
            <person name="Dooley K."/>
            <person name="Dorje P."/>
            <person name="Dorjee K."/>
            <person name="Dorris L."/>
            <person name="Duffey N."/>
            <person name="Dupes A."/>
            <person name="Elkins T."/>
            <person name="Engels R."/>
            <person name="Erickson J."/>
            <person name="Farina A."/>
            <person name="Faro S."/>
            <person name="Ferreira P."/>
            <person name="Fischer H."/>
            <person name="Fitzgerald M."/>
            <person name="Foley K."/>
            <person name="Gage D."/>
            <person name="Galagan J."/>
            <person name="Gearin G."/>
            <person name="Gnerre S."/>
            <person name="Gnirke A."/>
            <person name="Goyette A."/>
            <person name="Graham J."/>
            <person name="Grandbois E."/>
            <person name="Gyaltsen K."/>
            <person name="Hafez N."/>
            <person name="Hagopian D."/>
            <person name="Hagos B."/>
            <person name="Hall J."/>
            <person name="Hatcher B."/>
            <person name="Heller A."/>
            <person name="Higgins H."/>
            <person name="Honan T."/>
            <person name="Horn A."/>
            <person name="Houde N."/>
            <person name="Hughes L."/>
            <person name="Hulme W."/>
            <person name="Husby E."/>
            <person name="Iliev I."/>
            <person name="Jaffe D."/>
            <person name="Jones C."/>
            <person name="Kamal M."/>
            <person name="Kamat A."/>
            <person name="Kamvysselis M."/>
            <person name="Karlsson E."/>
            <person name="Kells C."/>
            <person name="Kieu A."/>
            <person name="Kisner P."/>
            <person name="Kodira C."/>
            <person name="Kulbokas E."/>
            <person name="Labutti K."/>
            <person name="Lama D."/>
            <person name="Landers T."/>
            <person name="Leger J."/>
            <person name="Levine S."/>
            <person name="Lewis D."/>
            <person name="Lewis T."/>
            <person name="Lindblad-toh K."/>
            <person name="Liu X."/>
            <person name="Lokyitsang T."/>
            <person name="Lokyitsang Y."/>
            <person name="Lucien O."/>
            <person name="Lui A."/>
            <person name="Ma L.J."/>
            <person name="Mabbitt R."/>
            <person name="Macdonald J."/>
            <person name="Maclean C."/>
            <person name="Major J."/>
            <person name="Manning J."/>
            <person name="Marabella R."/>
            <person name="Maru K."/>
            <person name="Matthews C."/>
            <person name="Mauceli E."/>
            <person name="Mccarthy M."/>
            <person name="Mcdonough S."/>
            <person name="Mcghee T."/>
            <person name="Meldrim J."/>
            <person name="Meneus L."/>
            <person name="Mesirov J."/>
            <person name="Mihalev A."/>
            <person name="Mihova T."/>
            <person name="Mikkelsen T."/>
            <person name="Mlenga V."/>
            <person name="Moru K."/>
            <person name="Mozes J."/>
            <person name="Mulrain L."/>
            <person name="Munson G."/>
            <person name="Naylor J."/>
            <person name="Newes C."/>
            <person name="Nguyen C."/>
            <person name="Nguyen N."/>
            <person name="Nguyen T."/>
            <person name="Nicol R."/>
            <person name="Nielsen C."/>
            <person name="Nizzari M."/>
            <person name="Norbu C."/>
            <person name="Norbu N."/>
            <person name="O'donnell P."/>
            <person name="Okoawo O."/>
            <person name="O'leary S."/>
            <person name="Omotosho B."/>
            <person name="O'neill K."/>
            <person name="Osman S."/>
            <person name="Parker S."/>
            <person name="Perrin D."/>
            <person name="Phunkhang P."/>
            <person name="Piqani B."/>
            <person name="Purcell S."/>
            <person name="Rachupka T."/>
            <person name="Ramasamy U."/>
            <person name="Rameau R."/>
            <person name="Ray V."/>
            <person name="Raymond C."/>
            <person name="Retta R."/>
            <person name="Richardson S."/>
            <person name="Rise C."/>
            <person name="Rodriguez J."/>
            <person name="Rogers J."/>
            <person name="Rogov P."/>
            <person name="Rutman M."/>
            <person name="Schupbach R."/>
            <person name="Seaman C."/>
            <person name="Settipalli S."/>
            <person name="Sharpe T."/>
            <person name="Sheridan J."/>
            <person name="Sherpa N."/>
            <person name="Shi J."/>
            <person name="Smirnov S."/>
            <person name="Smith C."/>
            <person name="Sougnez C."/>
            <person name="Spencer B."/>
            <person name="Stalker J."/>
            <person name="Stange-thomann N."/>
            <person name="Stavropoulos S."/>
            <person name="Stetson K."/>
            <person name="Stone C."/>
            <person name="Stone S."/>
            <person name="Stubbs M."/>
            <person name="Talamas J."/>
            <person name="Tchuinga P."/>
            <person name="Tenzing P."/>
            <person name="Tesfaye S."/>
            <person name="Theodore J."/>
            <person name="Thoulutsang Y."/>
            <person name="Topham K."/>
            <person name="Towey S."/>
            <person name="Tsamla T."/>
            <person name="Tsomo N."/>
            <person name="Vallee D."/>
            <person name="Vassiliev H."/>
            <person name="Venkataraman V."/>
            <person name="Vinson J."/>
            <person name="Vo A."/>
            <person name="Wade C."/>
            <person name="Wang S."/>
            <person name="Wangchuk T."/>
            <person name="Wangdi T."/>
            <person name="Whittaker C."/>
            <person name="Wilkinson J."/>
            <person name="Wu Y."/>
            <person name="Wyman D."/>
            <person name="Yadav S."/>
            <person name="Yang S."/>
            <person name="Yang X."/>
            <person name="Yeager S."/>
            <person name="Yee E."/>
            <person name="Young G."/>
            <person name="Zainoun J."/>
            <person name="Zembeck L."/>
            <person name="Zimmer A."/>
            <person name="Zody M."/>
            <person name="Lander E."/>
        </authorList>
    </citation>
    <scope>NUCLEOTIDE SEQUENCE [LARGE SCALE GENOMIC DNA]</scope>
</reference>
<dbReference type="SMART" id="SM00204">
    <property type="entry name" value="TGFB"/>
    <property type="match status" value="1"/>
</dbReference>
<dbReference type="HOGENOM" id="CLU_042802_0_0_1"/>
<protein>
    <recommendedName>
        <fullName evidence="10">TGF-beta family profile domain-containing protein</fullName>
    </recommendedName>
</protein>
<dbReference type="InterPro" id="IPR015615">
    <property type="entry name" value="TGF-beta-rel"/>
</dbReference>
<dbReference type="InterPro" id="IPR029034">
    <property type="entry name" value="Cystine-knot_cytokine"/>
</dbReference>
<dbReference type="PANTHER" id="PTHR11848:SF302">
    <property type="entry name" value="TGF-BETA FAMILY PROFILE DOMAIN-CONTAINING PROTEIN"/>
    <property type="match status" value="1"/>
</dbReference>
<reference evidence="11" key="3">
    <citation type="submission" date="2025-09" db="UniProtKB">
        <authorList>
            <consortium name="Ensembl"/>
        </authorList>
    </citation>
    <scope>IDENTIFICATION</scope>
</reference>
<dbReference type="GO" id="GO:0005615">
    <property type="term" value="C:extracellular space"/>
    <property type="evidence" value="ECO:0007669"/>
    <property type="project" value="TreeGrafter"/>
</dbReference>
<accession>H2YGV5</accession>
<evidence type="ECO:0000259" key="10">
    <source>
        <dbReference type="PROSITE" id="PS51362"/>
    </source>
</evidence>
<evidence type="ECO:0000256" key="4">
    <source>
        <dbReference type="ARBA" id="ARBA00022729"/>
    </source>
</evidence>
<dbReference type="AlphaFoldDB" id="H2YGV5"/>
<dbReference type="PROSITE" id="PS51362">
    <property type="entry name" value="TGF_BETA_2"/>
    <property type="match status" value="1"/>
</dbReference>
<dbReference type="GeneTree" id="ENSGT00940000167023"/>
<name>H2YGV5_CIOSA</name>
<feature type="domain" description="TGF-beta family profile" evidence="10">
    <location>
        <begin position="385"/>
        <end position="496"/>
    </location>
</feature>
<keyword evidence="4 9" id="KW-0732">Signal</keyword>
<dbReference type="Gene3D" id="2.10.90.10">
    <property type="entry name" value="Cystine-knot cytokines"/>
    <property type="match status" value="1"/>
</dbReference>
<feature type="signal peptide" evidence="9">
    <location>
        <begin position="1"/>
        <end position="19"/>
    </location>
</feature>
<keyword evidence="3" id="KW-0964">Secreted</keyword>
<dbReference type="InterPro" id="IPR017948">
    <property type="entry name" value="TGFb_CS"/>
</dbReference>
<keyword evidence="7" id="KW-0325">Glycoprotein</keyword>
<evidence type="ECO:0000313" key="12">
    <source>
        <dbReference type="Proteomes" id="UP000007875"/>
    </source>
</evidence>
<proteinExistence type="inferred from homology"/>
<comment type="similarity">
    <text evidence="2 8">Belongs to the TGF-beta family.</text>
</comment>
<evidence type="ECO:0000313" key="11">
    <source>
        <dbReference type="Ensembl" id="ENSCSAVP00000004554.1"/>
    </source>
</evidence>
<evidence type="ECO:0000256" key="9">
    <source>
        <dbReference type="SAM" id="SignalP"/>
    </source>
</evidence>
<dbReference type="eggNOG" id="KOG3900">
    <property type="taxonomic scope" value="Eukaryota"/>
</dbReference>
<dbReference type="GO" id="GO:0008083">
    <property type="term" value="F:growth factor activity"/>
    <property type="evidence" value="ECO:0007669"/>
    <property type="project" value="UniProtKB-KW"/>
</dbReference>
<keyword evidence="12" id="KW-1185">Reference proteome</keyword>
<dbReference type="Proteomes" id="UP000007875">
    <property type="component" value="Unassembled WGS sequence"/>
</dbReference>
<dbReference type="InParanoid" id="H2YGV5"/>
<evidence type="ECO:0000256" key="5">
    <source>
        <dbReference type="ARBA" id="ARBA00023030"/>
    </source>
</evidence>
<evidence type="ECO:0000256" key="1">
    <source>
        <dbReference type="ARBA" id="ARBA00004613"/>
    </source>
</evidence>
<evidence type="ECO:0000256" key="8">
    <source>
        <dbReference type="RuleBase" id="RU000354"/>
    </source>
</evidence>
<feature type="chain" id="PRO_5003578587" description="TGF-beta family profile domain-containing protein" evidence="9">
    <location>
        <begin position="20"/>
        <end position="496"/>
    </location>
</feature>
<dbReference type="PANTHER" id="PTHR11848">
    <property type="entry name" value="TGF-BETA FAMILY"/>
    <property type="match status" value="1"/>
</dbReference>
<reference evidence="11" key="2">
    <citation type="submission" date="2025-08" db="UniProtKB">
        <authorList>
            <consortium name="Ensembl"/>
        </authorList>
    </citation>
    <scope>IDENTIFICATION</scope>
</reference>
<keyword evidence="6" id="KW-1015">Disulfide bond</keyword>
<organism evidence="11 12">
    <name type="scientific">Ciona savignyi</name>
    <name type="common">Pacific transparent sea squirt</name>
    <dbReference type="NCBI Taxonomy" id="51511"/>
    <lineage>
        <taxon>Eukaryota</taxon>
        <taxon>Metazoa</taxon>
        <taxon>Chordata</taxon>
        <taxon>Tunicata</taxon>
        <taxon>Ascidiacea</taxon>
        <taxon>Phlebobranchia</taxon>
        <taxon>Cionidae</taxon>
        <taxon>Ciona</taxon>
    </lineage>
</organism>
<evidence type="ECO:0000256" key="3">
    <source>
        <dbReference type="ARBA" id="ARBA00022525"/>
    </source>
</evidence>
<dbReference type="PROSITE" id="PS00250">
    <property type="entry name" value="TGF_BETA_1"/>
    <property type="match status" value="1"/>
</dbReference>
<dbReference type="GO" id="GO:0005125">
    <property type="term" value="F:cytokine activity"/>
    <property type="evidence" value="ECO:0007669"/>
    <property type="project" value="TreeGrafter"/>
</dbReference>
<keyword evidence="5 8" id="KW-0339">Growth factor</keyword>
<evidence type="ECO:0000256" key="2">
    <source>
        <dbReference type="ARBA" id="ARBA00006656"/>
    </source>
</evidence>
<dbReference type="FunFam" id="2.10.90.10:FF:000001">
    <property type="entry name" value="Bone morphogenetic protein 4"/>
    <property type="match status" value="1"/>
</dbReference>
<dbReference type="Ensembl" id="ENSCSAVT00000004620.1">
    <property type="protein sequence ID" value="ENSCSAVP00000004554.1"/>
    <property type="gene ID" value="ENSCSAVG00000002709.1"/>
</dbReference>